<evidence type="ECO:0000313" key="3">
    <source>
        <dbReference type="Proteomes" id="UP001303946"/>
    </source>
</evidence>
<accession>A0ABZ0CSQ7</accession>
<organism evidence="2 3">
    <name type="scientific">Piscinibacter gummiphilus</name>
    <dbReference type="NCBI Taxonomy" id="946333"/>
    <lineage>
        <taxon>Bacteria</taxon>
        <taxon>Pseudomonadati</taxon>
        <taxon>Pseudomonadota</taxon>
        <taxon>Betaproteobacteria</taxon>
        <taxon>Burkholderiales</taxon>
        <taxon>Sphaerotilaceae</taxon>
        <taxon>Piscinibacter</taxon>
    </lineage>
</organism>
<keyword evidence="3" id="KW-1185">Reference proteome</keyword>
<feature type="chain" id="PRO_5046448772" evidence="1">
    <location>
        <begin position="21"/>
        <end position="139"/>
    </location>
</feature>
<dbReference type="Pfam" id="PF13663">
    <property type="entry name" value="DUF4148"/>
    <property type="match status" value="1"/>
</dbReference>
<gene>
    <name evidence="2" type="ORF">RXV79_24390</name>
</gene>
<dbReference type="RefSeq" id="WP_316700696.1">
    <property type="nucleotide sequence ID" value="NZ_CP136336.1"/>
</dbReference>
<proteinExistence type="predicted"/>
<dbReference type="Proteomes" id="UP001303946">
    <property type="component" value="Chromosome"/>
</dbReference>
<evidence type="ECO:0000313" key="2">
    <source>
        <dbReference type="EMBL" id="WOB08028.1"/>
    </source>
</evidence>
<name>A0ABZ0CSQ7_9BURK</name>
<keyword evidence="1" id="KW-0732">Signal</keyword>
<dbReference type="EMBL" id="CP136336">
    <property type="protein sequence ID" value="WOB08028.1"/>
    <property type="molecule type" value="Genomic_DNA"/>
</dbReference>
<feature type="signal peptide" evidence="1">
    <location>
        <begin position="1"/>
        <end position="20"/>
    </location>
</feature>
<protein>
    <submittedName>
        <fullName evidence="2">DUF4148 domain-containing protein</fullName>
    </submittedName>
</protein>
<reference evidence="2 3" key="1">
    <citation type="submission" date="2023-10" db="EMBL/GenBank/DDBJ databases">
        <title>Bacteria for the degradation of biodegradable plastic PBAT(Polybutylene adipate terephthalate).</title>
        <authorList>
            <person name="Weon H.-Y."/>
            <person name="Yeon J."/>
        </authorList>
    </citation>
    <scope>NUCLEOTIDE SEQUENCE [LARGE SCALE GENOMIC DNA]</scope>
    <source>
        <strain evidence="2 3">SBD 7-3</strain>
    </source>
</reference>
<dbReference type="InterPro" id="IPR025421">
    <property type="entry name" value="DUF4148"/>
</dbReference>
<evidence type="ECO:0000256" key="1">
    <source>
        <dbReference type="SAM" id="SignalP"/>
    </source>
</evidence>
<sequence length="139" mass="14451">MNRKHVIALALAAVGSTAFAQSTELDLQHFGASQPSTVTRAAVRAEVIKARANGENLVPAEADVAGLFQKAPAASTVTRADRRAEVLQARQDGTLQRLNEVDVGATPVASTRSRDEVRKEAIAATRAGQSARGAVGAGH</sequence>